<name>A0AAQ2ZE28_OENOE</name>
<dbReference type="Proteomes" id="UP000294726">
    <property type="component" value="Chromosome"/>
</dbReference>
<organism evidence="1 2">
    <name type="scientific">Oenococcus oeni</name>
    <name type="common">Leuconostoc oenos</name>
    <dbReference type="NCBI Taxonomy" id="1247"/>
    <lineage>
        <taxon>Bacteria</taxon>
        <taxon>Bacillati</taxon>
        <taxon>Bacillota</taxon>
        <taxon>Bacilli</taxon>
        <taxon>Lactobacillales</taxon>
        <taxon>Lactobacillaceae</taxon>
        <taxon>Oenococcus</taxon>
    </lineage>
</organism>
<sequence>MHTNAATKKQKVAKVASRHIGTLKALDQAYMLRIVKVACWYLMV</sequence>
<proteinExistence type="predicted"/>
<protein>
    <submittedName>
        <fullName evidence="1">Uncharacterized protein</fullName>
    </submittedName>
</protein>
<dbReference type="AlphaFoldDB" id="A0AAQ2ZE28"/>
<evidence type="ECO:0000313" key="2">
    <source>
        <dbReference type="Proteomes" id="UP000294726"/>
    </source>
</evidence>
<evidence type="ECO:0000313" key="1">
    <source>
        <dbReference type="EMBL" id="VDB97506.1"/>
    </source>
</evidence>
<reference evidence="1 2" key="1">
    <citation type="submission" date="2018-08" db="EMBL/GenBank/DDBJ databases">
        <authorList>
            <person name="Lorentzen P. G. S. M."/>
        </authorList>
    </citation>
    <scope>NUCLEOTIDE SEQUENCE [LARGE SCALE GENOMIC DNA]</scope>
    <source>
        <strain evidence="1 2">CRBO_1381</strain>
    </source>
</reference>
<gene>
    <name evidence="1" type="ORF">OENI_0490</name>
</gene>
<dbReference type="RefSeq" id="WP_279230823.1">
    <property type="nucleotide sequence ID" value="NZ_LR031358.1"/>
</dbReference>
<accession>A0AAQ2ZE28</accession>
<dbReference type="EMBL" id="LR031358">
    <property type="protein sequence ID" value="VDB97506.1"/>
    <property type="molecule type" value="Genomic_DNA"/>
</dbReference>